<evidence type="ECO:0000256" key="1">
    <source>
        <dbReference type="SAM" id="Phobius"/>
    </source>
</evidence>
<dbReference type="GeneID" id="9810389"/>
<keyword evidence="1" id="KW-1133">Transmembrane helix</keyword>
<dbReference type="KEGG" id="crq:GCK72_011344"/>
<feature type="transmembrane region" description="Helical" evidence="1">
    <location>
        <begin position="46"/>
        <end position="64"/>
    </location>
</feature>
<proteinExistence type="predicted"/>
<keyword evidence="1" id="KW-0472">Membrane</keyword>
<dbReference type="EMBL" id="WUAV01000003">
    <property type="protein sequence ID" value="KAF1763079.1"/>
    <property type="molecule type" value="Genomic_DNA"/>
</dbReference>
<protein>
    <submittedName>
        <fullName evidence="2">Uncharacterized protein</fullName>
    </submittedName>
</protein>
<name>A0A6A5H7Q6_CAERE</name>
<keyword evidence="1" id="KW-0812">Transmembrane</keyword>
<organism evidence="2 3">
    <name type="scientific">Caenorhabditis remanei</name>
    <name type="common">Caenorhabditis vulgaris</name>
    <dbReference type="NCBI Taxonomy" id="31234"/>
    <lineage>
        <taxon>Eukaryota</taxon>
        <taxon>Metazoa</taxon>
        <taxon>Ecdysozoa</taxon>
        <taxon>Nematoda</taxon>
        <taxon>Chromadorea</taxon>
        <taxon>Rhabditida</taxon>
        <taxon>Rhabditina</taxon>
        <taxon>Rhabditomorpha</taxon>
        <taxon>Rhabditoidea</taxon>
        <taxon>Rhabditidae</taxon>
        <taxon>Peloderinae</taxon>
        <taxon>Caenorhabditis</taxon>
    </lineage>
</organism>
<feature type="transmembrane region" description="Helical" evidence="1">
    <location>
        <begin position="129"/>
        <end position="150"/>
    </location>
</feature>
<sequence length="215" mass="25567">LLPYFEMRFPPFLPNYLQFLNLLTIISTTIFCYLLDSYHPGRIHSILNIFILISLCLSLLFLWFGKDVVWTFALIALCGIAVKIVVFFLRDYDLVIFYYCFAIFHFLLCLYIPIHSSSRKFQMNYRNNIISYSFIAVGNFSILVLELYMAWKYEERFALIFFQVYYQIFALSASRFFEWNGDILEDNESENRTPVLSECPISTTDEYSQTETFQH</sequence>
<feature type="transmembrane region" description="Helical" evidence="1">
    <location>
        <begin position="96"/>
        <end position="114"/>
    </location>
</feature>
<dbReference type="AlphaFoldDB" id="A0A6A5H7Q6"/>
<evidence type="ECO:0000313" key="2">
    <source>
        <dbReference type="EMBL" id="KAF1763079.1"/>
    </source>
</evidence>
<comment type="caution">
    <text evidence="2">The sequence shown here is derived from an EMBL/GenBank/DDBJ whole genome shotgun (WGS) entry which is preliminary data.</text>
</comment>
<dbReference type="RefSeq" id="XP_003092602.2">
    <property type="nucleotide sequence ID" value="XM_003092554.2"/>
</dbReference>
<evidence type="ECO:0000313" key="3">
    <source>
        <dbReference type="Proteomes" id="UP000483820"/>
    </source>
</evidence>
<accession>A0A6A5H7Q6</accession>
<reference evidence="2 3" key="1">
    <citation type="submission" date="2019-12" db="EMBL/GenBank/DDBJ databases">
        <title>Chromosome-level assembly of the Caenorhabditis remanei genome.</title>
        <authorList>
            <person name="Teterina A.A."/>
            <person name="Willis J.H."/>
            <person name="Phillips P.C."/>
        </authorList>
    </citation>
    <scope>NUCLEOTIDE SEQUENCE [LARGE SCALE GENOMIC DNA]</scope>
    <source>
        <strain evidence="2 3">PX506</strain>
        <tissue evidence="2">Whole organism</tissue>
    </source>
</reference>
<dbReference type="Proteomes" id="UP000483820">
    <property type="component" value="Chromosome III"/>
</dbReference>
<feature type="transmembrane region" description="Helical" evidence="1">
    <location>
        <begin position="16"/>
        <end position="34"/>
    </location>
</feature>
<gene>
    <name evidence="2" type="ORF">GCK72_011344</name>
</gene>
<feature type="transmembrane region" description="Helical" evidence="1">
    <location>
        <begin position="70"/>
        <end position="89"/>
    </location>
</feature>
<feature type="non-terminal residue" evidence="2">
    <location>
        <position position="1"/>
    </location>
</feature>
<dbReference type="CTD" id="9810389"/>